<name>A0A831RHX6_9GAMM</name>
<organism evidence="2">
    <name type="scientific">Sedimenticola thiotaurini</name>
    <dbReference type="NCBI Taxonomy" id="1543721"/>
    <lineage>
        <taxon>Bacteria</taxon>
        <taxon>Pseudomonadati</taxon>
        <taxon>Pseudomonadota</taxon>
        <taxon>Gammaproteobacteria</taxon>
        <taxon>Chromatiales</taxon>
        <taxon>Sedimenticolaceae</taxon>
        <taxon>Sedimenticola</taxon>
    </lineage>
</organism>
<comment type="caution">
    <text evidence="2">The sequence shown here is derived from an EMBL/GenBank/DDBJ whole genome shotgun (WGS) entry which is preliminary data.</text>
</comment>
<dbReference type="SUPFAM" id="SSF48695">
    <property type="entry name" value="Multiheme cytochromes"/>
    <property type="match status" value="1"/>
</dbReference>
<sequence>MVPVASEADCQICHASQNVCDFDTTNTLVCDDIANSKPEYNSVQFIEDASLALGDTPEQKVINAAKTNIMRLHDFKFGTSLVGPNPDGSFADGSTPNVVCANCHYSPALDLAHMGPTDDNGKEQTRHISMSRAMHGYHGALNQDADYSHLFPLMPLPDERTAQQQEEVLQETCYNCHPGKRTKCLRGAMSDAGIVCQDCHGQLTQVGDDFSENFPLAGFPDGADLSKRVPWASEPKCQSCHLGDVLQVKQLASSGMLTDAVLNVTDKAGNPDNLRLKLAYARSDHKSVGGPDKLALWNFSESRFASNQDLYRLSGGKDNLGKGHEGLSCENCHGSTHAIWPNANPWSNDNRTAEGLQGHTGAIVECSTCHEGDLGITLDGPHGMHPVGATKFAEDHEKLAEKNANACRSCHGENGEGTVLSRTAAERSLKSDEKQPDGSKTIVLAKGERVTCSSCHENKL</sequence>
<protein>
    <submittedName>
        <fullName evidence="2">Cytochrome C</fullName>
    </submittedName>
</protein>
<dbReference type="EMBL" id="DRKP01000006">
    <property type="protein sequence ID" value="HEB94883.1"/>
    <property type="molecule type" value="Genomic_DNA"/>
</dbReference>
<accession>A0A831RHX6</accession>
<dbReference type="Proteomes" id="UP000886251">
    <property type="component" value="Unassembled WGS sequence"/>
</dbReference>
<dbReference type="InterPro" id="IPR036280">
    <property type="entry name" value="Multihaem_cyt_sf"/>
</dbReference>
<dbReference type="PANTHER" id="PTHR35038:SF6">
    <property type="entry name" value="SURFACE LOCALIZED DECAHEME CYTOCHROME C LIPOPROTEIN"/>
    <property type="match status" value="1"/>
</dbReference>
<dbReference type="AlphaFoldDB" id="A0A831RHX6"/>
<dbReference type="Gene3D" id="1.10.1130.10">
    <property type="entry name" value="Flavocytochrome C3, Chain A"/>
    <property type="match status" value="1"/>
</dbReference>
<evidence type="ECO:0000256" key="1">
    <source>
        <dbReference type="ARBA" id="ARBA00022729"/>
    </source>
</evidence>
<dbReference type="InterPro" id="IPR051829">
    <property type="entry name" value="Multiheme_Cytochr_ET"/>
</dbReference>
<proteinExistence type="predicted"/>
<keyword evidence="1" id="KW-0732">Signal</keyword>
<reference evidence="2" key="1">
    <citation type="journal article" date="2020" name="mSystems">
        <title>Genome- and Community-Level Interaction Insights into Carbon Utilization and Element Cycling Functions of Hydrothermarchaeota in Hydrothermal Sediment.</title>
        <authorList>
            <person name="Zhou Z."/>
            <person name="Liu Y."/>
            <person name="Xu W."/>
            <person name="Pan J."/>
            <person name="Luo Z.H."/>
            <person name="Li M."/>
        </authorList>
    </citation>
    <scope>NUCLEOTIDE SEQUENCE [LARGE SCALE GENOMIC DNA]</scope>
    <source>
        <strain evidence="2">HyVt-443</strain>
    </source>
</reference>
<gene>
    <name evidence="2" type="ORF">ENI96_00435</name>
</gene>
<dbReference type="GO" id="GO:0016491">
    <property type="term" value="F:oxidoreductase activity"/>
    <property type="evidence" value="ECO:0007669"/>
    <property type="project" value="TreeGrafter"/>
</dbReference>
<evidence type="ECO:0000313" key="2">
    <source>
        <dbReference type="EMBL" id="HEB94883.1"/>
    </source>
</evidence>
<dbReference type="PANTHER" id="PTHR35038">
    <property type="entry name" value="DISSIMILATORY SULFITE REDUCTASE SIRA"/>
    <property type="match status" value="1"/>
</dbReference>